<comment type="caution">
    <text evidence="6">The sequence shown here is derived from an EMBL/GenBank/DDBJ whole genome shotgun (WGS) entry which is preliminary data.</text>
</comment>
<evidence type="ECO:0000256" key="5">
    <source>
        <dbReference type="ARBA" id="ARBA00024029"/>
    </source>
</evidence>
<dbReference type="InterPro" id="IPR003785">
    <property type="entry name" value="Creatininase/forma_Hydrolase"/>
</dbReference>
<dbReference type="Proteomes" id="UP000708347">
    <property type="component" value="Unassembled WGS sequence"/>
</dbReference>
<keyword evidence="2" id="KW-0479">Metal-binding</keyword>
<comment type="cofactor">
    <cofactor evidence="1">
        <name>Zn(2+)</name>
        <dbReference type="ChEBI" id="CHEBI:29105"/>
    </cofactor>
</comment>
<proteinExistence type="inferred from homology"/>
<evidence type="ECO:0000313" key="6">
    <source>
        <dbReference type="EMBL" id="NTY63295.1"/>
    </source>
</evidence>
<gene>
    <name evidence="6" type="ORF">FEG63_27615</name>
</gene>
<name>A0ABX2K0X2_9MYCO</name>
<keyword evidence="4" id="KW-0862">Zinc</keyword>
<evidence type="ECO:0000256" key="3">
    <source>
        <dbReference type="ARBA" id="ARBA00022801"/>
    </source>
</evidence>
<organism evidence="6 7">
    <name type="scientific">Mycolicibacterium sphagni</name>
    <dbReference type="NCBI Taxonomy" id="1786"/>
    <lineage>
        <taxon>Bacteria</taxon>
        <taxon>Bacillati</taxon>
        <taxon>Actinomycetota</taxon>
        <taxon>Actinomycetes</taxon>
        <taxon>Mycobacteriales</taxon>
        <taxon>Mycobacteriaceae</taxon>
        <taxon>Mycolicibacterium</taxon>
    </lineage>
</organism>
<dbReference type="PANTHER" id="PTHR35005">
    <property type="entry name" value="3-DEHYDRO-SCYLLO-INOSOSE HYDROLASE"/>
    <property type="match status" value="1"/>
</dbReference>
<protein>
    <submittedName>
        <fullName evidence="6">Creatininase family protein</fullName>
    </submittedName>
</protein>
<dbReference type="EMBL" id="VBSB01000035">
    <property type="protein sequence ID" value="NTY63295.1"/>
    <property type="molecule type" value="Genomic_DNA"/>
</dbReference>
<dbReference type="Gene3D" id="3.40.50.10310">
    <property type="entry name" value="Creatininase"/>
    <property type="match status" value="1"/>
</dbReference>
<dbReference type="SUPFAM" id="SSF102215">
    <property type="entry name" value="Creatininase"/>
    <property type="match status" value="1"/>
</dbReference>
<evidence type="ECO:0000313" key="7">
    <source>
        <dbReference type="Proteomes" id="UP000708347"/>
    </source>
</evidence>
<dbReference type="InterPro" id="IPR024087">
    <property type="entry name" value="Creatininase-like_sf"/>
</dbReference>
<dbReference type="Pfam" id="PF02633">
    <property type="entry name" value="Creatininase"/>
    <property type="match status" value="1"/>
</dbReference>
<dbReference type="RefSeq" id="WP_174400921.1">
    <property type="nucleotide sequence ID" value="NZ_VBSB01000035.1"/>
</dbReference>
<accession>A0ABX2K0X2</accession>
<evidence type="ECO:0000256" key="4">
    <source>
        <dbReference type="ARBA" id="ARBA00022833"/>
    </source>
</evidence>
<evidence type="ECO:0000256" key="1">
    <source>
        <dbReference type="ARBA" id="ARBA00001947"/>
    </source>
</evidence>
<keyword evidence="3" id="KW-0378">Hydrolase</keyword>
<dbReference type="PANTHER" id="PTHR35005:SF1">
    <property type="entry name" value="2-AMINO-5-FORMYLAMINO-6-RIBOSYLAMINOPYRIMIDIN-4(3H)-ONE 5'-MONOPHOSPHATE DEFORMYLASE"/>
    <property type="match status" value="1"/>
</dbReference>
<reference evidence="6 7" key="1">
    <citation type="submission" date="2019-05" db="EMBL/GenBank/DDBJ databases">
        <title>Mycolicibacterium sphagni ENV482 genome assembly.</title>
        <authorList>
            <person name="Chen W."/>
            <person name="Faulkner N.W."/>
            <person name="Hyman M.R."/>
        </authorList>
    </citation>
    <scope>NUCLEOTIDE SEQUENCE [LARGE SCALE GENOMIC DNA]</scope>
    <source>
        <strain evidence="6 7">ENV482</strain>
    </source>
</reference>
<evidence type="ECO:0000256" key="2">
    <source>
        <dbReference type="ARBA" id="ARBA00022723"/>
    </source>
</evidence>
<comment type="similarity">
    <text evidence="5">Belongs to the creatininase superfamily.</text>
</comment>
<sequence length="247" mass="26434">MSHRWEDLNSVQIAQRLTADPDTVALIPVGATEQHGPHLPVGTDTIMAVAVAEAAAGELALVLPPLAFGASYFHGAELAGTVAFSGEETAAAAVRVAEACVNSGVRRIMFVNGHVGNSAPLWLACDRFRRVHPDRRIGVMQWWDLTADIAARATEDAVDWHANAAETSLMLVVRPELVDTEAMRHADDPDRTAGTVFRYPVQQVSTNGVTGFPSRATKSFGLELWGDVVAAARDVVERAHSEVPPLG</sequence>
<keyword evidence="7" id="KW-1185">Reference proteome</keyword>